<evidence type="ECO:0000313" key="1">
    <source>
        <dbReference type="EMBL" id="PKX97506.1"/>
    </source>
</evidence>
<dbReference type="RefSeq" id="XP_024686101.1">
    <property type="nucleotide sequence ID" value="XM_024831067.1"/>
</dbReference>
<reference evidence="2" key="1">
    <citation type="journal article" date="2018" name="Proc. Natl. Acad. Sci. U.S.A.">
        <title>Linking secondary metabolites to gene clusters through genome sequencing of six diverse Aspergillus species.</title>
        <authorList>
            <person name="Kaerboelling I."/>
            <person name="Vesth T.C."/>
            <person name="Frisvad J.C."/>
            <person name="Nybo J.L."/>
            <person name="Theobald S."/>
            <person name="Kuo A."/>
            <person name="Bowyer P."/>
            <person name="Matsuda Y."/>
            <person name="Mondo S."/>
            <person name="Lyhne E.K."/>
            <person name="Kogle M.E."/>
            <person name="Clum A."/>
            <person name="Lipzen A."/>
            <person name="Salamov A."/>
            <person name="Ngan C.Y."/>
            <person name="Daum C."/>
            <person name="Chiniquy J."/>
            <person name="Barry K."/>
            <person name="LaButti K."/>
            <person name="Haridas S."/>
            <person name="Simmons B.A."/>
            <person name="Magnuson J.K."/>
            <person name="Mortensen U.H."/>
            <person name="Larsen T.O."/>
            <person name="Grigoriev I.V."/>
            <person name="Baker S.E."/>
            <person name="Andersen M.R."/>
        </authorList>
    </citation>
    <scope>NUCLEOTIDE SEQUENCE [LARGE SCALE GENOMIC DNA]</scope>
    <source>
        <strain evidence="2">IBT 16806</strain>
    </source>
</reference>
<protein>
    <submittedName>
        <fullName evidence="1">Uncharacterized protein</fullName>
    </submittedName>
</protein>
<dbReference type="AlphaFoldDB" id="A0A2I1CIP4"/>
<sequence length="207" mass="23512">MGPGGLRAYATPAWSFDGSIISILTEPPFLENPSHVLNEDGMKSCSVSCPGYGRLKGVSRIVYHTRPRVFGCVLTRGGKASPQHTWKLEGQFNDGQEPHDNSIRDLRQKMSAIAETCWGEVVWRKVEQQGQLIQFPLWVAARKRSSMVCRKQSRRWTIEESSRLIIPRLKCEGCKGERLKSQTSGELGNRQFNRTVKVLDQRHKLNF</sequence>
<comment type="caution">
    <text evidence="1">The sequence shown here is derived from an EMBL/GenBank/DDBJ whole genome shotgun (WGS) entry which is preliminary data.</text>
</comment>
<accession>A0A2I1CIP4</accession>
<name>A0A2I1CIP4_ASPN1</name>
<evidence type="ECO:0000313" key="2">
    <source>
        <dbReference type="Proteomes" id="UP000234474"/>
    </source>
</evidence>
<dbReference type="GeneID" id="36538404"/>
<organism evidence="1 2">
    <name type="scientific">Aspergillus novofumigatus (strain IBT 16806)</name>
    <dbReference type="NCBI Taxonomy" id="1392255"/>
    <lineage>
        <taxon>Eukaryota</taxon>
        <taxon>Fungi</taxon>
        <taxon>Dikarya</taxon>
        <taxon>Ascomycota</taxon>
        <taxon>Pezizomycotina</taxon>
        <taxon>Eurotiomycetes</taxon>
        <taxon>Eurotiomycetidae</taxon>
        <taxon>Eurotiales</taxon>
        <taxon>Aspergillaceae</taxon>
        <taxon>Aspergillus</taxon>
        <taxon>Aspergillus subgen. Fumigati</taxon>
    </lineage>
</organism>
<dbReference type="EMBL" id="MSZS01000002">
    <property type="protein sequence ID" value="PKX97506.1"/>
    <property type="molecule type" value="Genomic_DNA"/>
</dbReference>
<dbReference type="VEuPathDB" id="FungiDB:P174DRAFT_502068"/>
<dbReference type="Proteomes" id="UP000234474">
    <property type="component" value="Unassembled WGS sequence"/>
</dbReference>
<gene>
    <name evidence="1" type="ORF">P174DRAFT_502068</name>
</gene>
<dbReference type="OrthoDB" id="4366914at2759"/>
<proteinExistence type="predicted"/>
<keyword evidence="2" id="KW-1185">Reference proteome</keyword>